<dbReference type="AlphaFoldDB" id="A0A1Y1XPM2"/>
<dbReference type="PANTHER" id="PTHR33447">
    <property type="entry name" value="GLUTATHIONE GAMMA-GLUTAMYLCYSTEINYLTRANSFERASE"/>
    <property type="match status" value="1"/>
</dbReference>
<dbReference type="EC" id="2.3.2.15" evidence="1"/>
<dbReference type="GO" id="GO:0010273">
    <property type="term" value="P:detoxification of copper ion"/>
    <property type="evidence" value="ECO:0007669"/>
    <property type="project" value="TreeGrafter"/>
</dbReference>
<dbReference type="Pfam" id="PF05023">
    <property type="entry name" value="Phytochelatin"/>
    <property type="match status" value="1"/>
</dbReference>
<sequence>MTSQKRKNLNDNSNFKKVKFATSINLNNHKSLYKRHLPETCITLHSEQGIKIFQEALEEKNLECYFMLSPHLVTQSELTYCGISSLCMILNALEVDPLYNWKAWWRFYTDYNIRCPPHINRNVIDMQGITLDQFSDLAQYNYLEEVKLCRANTITKDEFIKDIEHVCQQRREVMTLNFSRDVIKQTGLGHICPLGGFNKKRGMVLLLDVARHKYPLYWVSVDLLWDSINTVDRETGITR</sequence>
<evidence type="ECO:0000256" key="1">
    <source>
        <dbReference type="ARBA" id="ARBA00012468"/>
    </source>
</evidence>
<reference evidence="6 7" key="2">
    <citation type="submission" date="2016-08" db="EMBL/GenBank/DDBJ databases">
        <title>Pervasive Adenine N6-methylation of Active Genes in Fungi.</title>
        <authorList>
            <consortium name="DOE Joint Genome Institute"/>
            <person name="Mondo S.J."/>
            <person name="Dannebaum R.O."/>
            <person name="Kuo R.C."/>
            <person name="Labutti K."/>
            <person name="Haridas S."/>
            <person name="Kuo A."/>
            <person name="Salamov A."/>
            <person name="Ahrendt S.R."/>
            <person name="Lipzen A."/>
            <person name="Sullivan W."/>
            <person name="Andreopoulos W.B."/>
            <person name="Clum A."/>
            <person name="Lindquist E."/>
            <person name="Daum C."/>
            <person name="Ramamoorthy G.K."/>
            <person name="Gryganskyi A."/>
            <person name="Culley D."/>
            <person name="Magnuson J.K."/>
            <person name="James T.Y."/>
            <person name="O'Malley M.A."/>
            <person name="Stajich J.E."/>
            <person name="Spatafora J.W."/>
            <person name="Visel A."/>
            <person name="Grigoriev I.V."/>
        </authorList>
    </citation>
    <scope>NUCLEOTIDE SEQUENCE [LARGE SCALE GENOMIC DNA]</scope>
    <source>
        <strain evidence="6 7">S4</strain>
    </source>
</reference>
<reference evidence="6 7" key="1">
    <citation type="submission" date="2016-08" db="EMBL/GenBank/DDBJ databases">
        <title>A Parts List for Fungal Cellulosomes Revealed by Comparative Genomics.</title>
        <authorList>
            <consortium name="DOE Joint Genome Institute"/>
            <person name="Haitjema C.H."/>
            <person name="Gilmore S.P."/>
            <person name="Henske J.K."/>
            <person name="Solomon K.V."/>
            <person name="De Groot R."/>
            <person name="Kuo A."/>
            <person name="Mondo S.J."/>
            <person name="Salamov A.A."/>
            <person name="Labutti K."/>
            <person name="Zhao Z."/>
            <person name="Chiniquy J."/>
            <person name="Barry K."/>
            <person name="Brewer H.M."/>
            <person name="Purvine S.O."/>
            <person name="Wright A.T."/>
            <person name="Boxma B."/>
            <person name="Van Alen T."/>
            <person name="Hackstein J.H."/>
            <person name="Baker S.E."/>
            <person name="Grigoriev I.V."/>
            <person name="O'Malley M.A."/>
        </authorList>
    </citation>
    <scope>NUCLEOTIDE SEQUENCE [LARGE SCALE GENOMIC DNA]</scope>
    <source>
        <strain evidence="6 7">S4</strain>
    </source>
</reference>
<dbReference type="InterPro" id="IPR007719">
    <property type="entry name" value="PCS_N"/>
</dbReference>
<comment type="caution">
    <text evidence="6">The sequence shown here is derived from an EMBL/GenBank/DDBJ whole genome shotgun (WGS) entry which is preliminary data.</text>
</comment>
<dbReference type="OrthoDB" id="448954at2759"/>
<accession>A0A1Y1XPM2</accession>
<protein>
    <recommendedName>
        <fullName evidence="1">glutathione gamma-glutamylcysteinyltransferase</fullName>
        <ecNumber evidence="1">2.3.2.15</ecNumber>
    </recommendedName>
</protein>
<dbReference type="PANTHER" id="PTHR33447:SF2">
    <property type="entry name" value="GLUTATHIONE GAMMA-GLUTAMYLCYSTEINYLTRANSFERASE"/>
    <property type="match status" value="1"/>
</dbReference>
<evidence type="ECO:0000256" key="2">
    <source>
        <dbReference type="ARBA" id="ARBA00022539"/>
    </source>
</evidence>
<feature type="domain" description="Peptidase C83" evidence="5">
    <location>
        <begin position="27"/>
        <end position="239"/>
    </location>
</feature>
<evidence type="ECO:0000256" key="3">
    <source>
        <dbReference type="ARBA" id="ARBA00022679"/>
    </source>
</evidence>
<gene>
    <name evidence="6" type="ORF">BCR32DRAFT_197745</name>
</gene>
<dbReference type="InterPro" id="IPR038765">
    <property type="entry name" value="Papain-like_cys_pep_sf"/>
</dbReference>
<dbReference type="PROSITE" id="PS51443">
    <property type="entry name" value="PCS"/>
    <property type="match status" value="1"/>
</dbReference>
<dbReference type="SUPFAM" id="SSF54001">
    <property type="entry name" value="Cysteine proteinases"/>
    <property type="match status" value="1"/>
</dbReference>
<keyword evidence="4" id="KW-0479">Metal-binding</keyword>
<dbReference type="Gene3D" id="3.90.70.30">
    <property type="entry name" value="Phytochelatin synthase, N-terminal domain"/>
    <property type="match status" value="1"/>
</dbReference>
<dbReference type="Proteomes" id="UP000193944">
    <property type="component" value="Unassembled WGS sequence"/>
</dbReference>
<proteinExistence type="predicted"/>
<organism evidence="6 7">
    <name type="scientific">Anaeromyces robustus</name>
    <dbReference type="NCBI Taxonomy" id="1754192"/>
    <lineage>
        <taxon>Eukaryota</taxon>
        <taxon>Fungi</taxon>
        <taxon>Fungi incertae sedis</taxon>
        <taxon>Chytridiomycota</taxon>
        <taxon>Chytridiomycota incertae sedis</taxon>
        <taxon>Neocallimastigomycetes</taxon>
        <taxon>Neocallimastigales</taxon>
        <taxon>Neocallimastigaceae</taxon>
        <taxon>Anaeromyces</taxon>
    </lineage>
</organism>
<dbReference type="EMBL" id="MCFG01000006">
    <property type="protein sequence ID" value="ORX87682.1"/>
    <property type="molecule type" value="Genomic_DNA"/>
</dbReference>
<dbReference type="GO" id="GO:0016756">
    <property type="term" value="F:glutathione gamma-glutamylcysteinyltransferase activity"/>
    <property type="evidence" value="ECO:0007669"/>
    <property type="project" value="UniProtKB-EC"/>
</dbReference>
<keyword evidence="7" id="KW-1185">Reference proteome</keyword>
<evidence type="ECO:0000256" key="4">
    <source>
        <dbReference type="ARBA" id="ARBA00022723"/>
    </source>
</evidence>
<dbReference type="GO" id="GO:0046872">
    <property type="term" value="F:metal ion binding"/>
    <property type="evidence" value="ECO:0007669"/>
    <property type="project" value="UniProtKB-KW"/>
</dbReference>
<dbReference type="GO" id="GO:0046938">
    <property type="term" value="P:phytochelatin biosynthetic process"/>
    <property type="evidence" value="ECO:0007669"/>
    <property type="project" value="InterPro"/>
</dbReference>
<dbReference type="InterPro" id="IPR038156">
    <property type="entry name" value="PCS_N_sf"/>
</dbReference>
<name>A0A1Y1XPM2_9FUNG</name>
<evidence type="ECO:0000313" key="6">
    <source>
        <dbReference type="EMBL" id="ORX87682.1"/>
    </source>
</evidence>
<keyword evidence="2" id="KW-0104">Cadmium</keyword>
<keyword evidence="3" id="KW-0808">Transferase</keyword>
<evidence type="ECO:0000313" key="7">
    <source>
        <dbReference type="Proteomes" id="UP000193944"/>
    </source>
</evidence>
<evidence type="ECO:0000259" key="5">
    <source>
        <dbReference type="PROSITE" id="PS51443"/>
    </source>
</evidence>
<dbReference type="InterPro" id="IPR040409">
    <property type="entry name" value="PCS-like"/>
</dbReference>
<dbReference type="GO" id="GO:0098849">
    <property type="term" value="P:cellular detoxification of cadmium ion"/>
    <property type="evidence" value="ECO:0007669"/>
    <property type="project" value="TreeGrafter"/>
</dbReference>